<gene>
    <name evidence="1" type="ORF">CEJ45_19395</name>
</gene>
<name>A0A225STW2_9BURK</name>
<sequence>MADRDQLYTALRNADAAGDVEGARKLAAYIKSMPADAAPAKPETTIGQDIAAGAKNAAAGFGRGLKDVVDTGAQLLSSGFDKLAGTNEGDRVRQMNQAGQDEFKRDYGDSTAASIGRVGGNIAATLPIGPALGAVVRTVAPAAAPLANALATSGMRAGATPGVGNMLLRMAGGAGTGAVSAGLVNPEDTGTGAVVGALLPPALAGAGKVGAKIGQVIAGPGVSNETRAAVSAARDAGYVIPPSQANPTLLNNAVEGFAGKVSTAQKASVRNQTVTNDLVKRDLGLAADQPITVDALKAIRQDAGQAYDAVAGAGTITPTQAYGDALDKIVAPFQKASQGFPNAKPSPIISEIESLRSPQFDADSALAKIKELRGMADSAYAKGDKDMGKALKAGAGALEDAIDTHLQSIGAPADLINNFRNARQTIAKTYSVESALNAESGNVSAAKLAAQLKKGRPLSGETRDAAEFASRFPKAAQNVENIGSTPGVSPLDYFGAGTASITTGNPLAMLGVVARPLARSAALSGPIQNRLAQAQQAPGFVNRLASSPELQQLLYRAAPLQVNGR</sequence>
<organism evidence="1 2">
    <name type="scientific">Herbaspirillum aquaticum</name>
    <dbReference type="NCBI Taxonomy" id="568783"/>
    <lineage>
        <taxon>Bacteria</taxon>
        <taxon>Pseudomonadati</taxon>
        <taxon>Pseudomonadota</taxon>
        <taxon>Betaproteobacteria</taxon>
        <taxon>Burkholderiales</taxon>
        <taxon>Oxalobacteraceae</taxon>
        <taxon>Herbaspirillum</taxon>
    </lineage>
</organism>
<evidence type="ECO:0000313" key="1">
    <source>
        <dbReference type="EMBL" id="OWY32863.1"/>
    </source>
</evidence>
<dbReference type="AlphaFoldDB" id="A0A225STW2"/>
<accession>A0A225STW2</accession>
<dbReference type="Proteomes" id="UP000214747">
    <property type="component" value="Unassembled WGS sequence"/>
</dbReference>
<comment type="caution">
    <text evidence="1">The sequence shown here is derived from an EMBL/GenBank/DDBJ whole genome shotgun (WGS) entry which is preliminary data.</text>
</comment>
<dbReference type="RefSeq" id="WP_088756678.1">
    <property type="nucleotide sequence ID" value="NZ_NJGV01000022.1"/>
</dbReference>
<reference evidence="1 2" key="1">
    <citation type="journal article" date="2010" name="Int. J. Syst. Evol. Microbiol.">
        <title>Reclassification of Herbaspirillum putei as a later heterotypic synonym of Herbaspirillum huttiense, with the description of H. huttiense subsp. huttiense subsp. nov. and H. huttiense subsp. putei subsp. nov., comb. nov., and description of Herbaspirillum aquaticum sp. nov.</title>
        <authorList>
            <person name="Dobritsa A.P."/>
            <person name="Reddy M.C."/>
            <person name="Samadpour M."/>
        </authorList>
    </citation>
    <scope>NUCLEOTIDE SEQUENCE [LARGE SCALE GENOMIC DNA]</scope>
    <source>
        <strain evidence="1 2">IEH 4430</strain>
    </source>
</reference>
<proteinExistence type="predicted"/>
<keyword evidence="2" id="KW-1185">Reference proteome</keyword>
<protein>
    <submittedName>
        <fullName evidence="1">Uncharacterized protein</fullName>
    </submittedName>
</protein>
<dbReference type="EMBL" id="NJGV01000022">
    <property type="protein sequence ID" value="OWY32863.1"/>
    <property type="molecule type" value="Genomic_DNA"/>
</dbReference>
<evidence type="ECO:0000313" key="2">
    <source>
        <dbReference type="Proteomes" id="UP000214747"/>
    </source>
</evidence>